<dbReference type="RefSeq" id="WP_049889731.1">
    <property type="nucleotide sequence ID" value="NZ_CP031305.1"/>
</dbReference>
<protein>
    <submittedName>
        <fullName evidence="1">Uncharacterized protein</fullName>
    </submittedName>
</protein>
<proteinExistence type="predicted"/>
<dbReference type="EMBL" id="CP031305">
    <property type="protein sequence ID" value="QCC55525.1"/>
    <property type="molecule type" value="Genomic_DNA"/>
</dbReference>
<reference evidence="1 2" key="1">
    <citation type="journal article" date="2019" name="Nat. Commun.">
        <title>A new type of DNA phosphorothioation-based antiviral system in archaea.</title>
        <authorList>
            <person name="Xiong L."/>
            <person name="Liu S."/>
            <person name="Chen S."/>
            <person name="Xiao Y."/>
            <person name="Zhu B."/>
            <person name="Gao Y."/>
            <person name="Zhang Y."/>
            <person name="Chen B."/>
            <person name="Luo J."/>
            <person name="Deng Z."/>
            <person name="Chen X."/>
            <person name="Wang L."/>
            <person name="Chen S."/>
        </authorList>
    </citation>
    <scope>NUCLEOTIDE SEQUENCE [LARGE SCALE GENOMIC DNA]</scope>
    <source>
        <strain evidence="1 2">JCM 10635</strain>
    </source>
</reference>
<evidence type="ECO:0000313" key="1">
    <source>
        <dbReference type="EMBL" id="QCC55525.1"/>
    </source>
</evidence>
<name>A0A4D6HPZ8_9EURY</name>
<organism evidence="1 2">
    <name type="scientific">Natronorubrum bangense</name>
    <dbReference type="NCBI Taxonomy" id="61858"/>
    <lineage>
        <taxon>Archaea</taxon>
        <taxon>Methanobacteriati</taxon>
        <taxon>Methanobacteriota</taxon>
        <taxon>Stenosarchaea group</taxon>
        <taxon>Halobacteria</taxon>
        <taxon>Halobacteriales</taxon>
        <taxon>Natrialbaceae</taxon>
        <taxon>Natronorubrum</taxon>
    </lineage>
</organism>
<accession>A0A4D6HPZ8</accession>
<evidence type="ECO:0000313" key="2">
    <source>
        <dbReference type="Proteomes" id="UP000296822"/>
    </source>
</evidence>
<dbReference type="Proteomes" id="UP000296822">
    <property type="component" value="Chromosome"/>
</dbReference>
<dbReference type="GeneID" id="39852423"/>
<gene>
    <name evidence="1" type="ORF">DV706_14230</name>
</gene>
<sequence>MANYISNLKTWGSSGVEYPTGYSYTDGEQPVDEWDNFFNHHAQKDLDHLVSLTNTRLESGSGSNYPGSPEDGELFWRSDNSRLAIYDQSAADWREVAYLSELVQTEAELQLLSDRVDDNEIDIDNIGNQINNHETRTDNPHNVTNTQVGAPSTSNFNALGDAHNSVATAVNDHLPDYSNPHNVNATQTGALPLGGGIVTGDIQHEGIFLNENRVITPQVFVDAPVTHDKHAVTKEYVDLKTTNGGGGPWIMSAGDISRSPNTWYQNQTDHPTVVYASFSDRGGYEISISPTVEQNNLIHWDLNSTNSGFKLGTPFIVPPGWYYAVVTNEDITNLVEWIEYALMIGQDVVYN</sequence>
<dbReference type="AlphaFoldDB" id="A0A4D6HPZ8"/>
<dbReference type="KEGG" id="nbg:DV706_14230"/>